<comment type="similarity">
    <text evidence="1">Belongs to the nucleobase:cation symporter-2 (NCS2) (TC 2.A.40) family.</text>
</comment>
<protein>
    <submittedName>
        <fullName evidence="3">Uncharacterized protein</fullName>
    </submittedName>
</protein>
<accession>A0AAE1QV37</accession>
<gene>
    <name evidence="3" type="ORF">RND71_041615</name>
</gene>
<comment type="caution">
    <text evidence="3">The sequence shown here is derived from an EMBL/GenBank/DDBJ whole genome shotgun (WGS) entry which is preliminary data.</text>
</comment>
<keyword evidence="2" id="KW-0472">Membrane</keyword>
<keyword evidence="4" id="KW-1185">Reference proteome</keyword>
<evidence type="ECO:0000313" key="3">
    <source>
        <dbReference type="EMBL" id="KAK4340153.1"/>
    </source>
</evidence>
<dbReference type="PANTHER" id="PTHR11119">
    <property type="entry name" value="XANTHINE-URACIL / VITAMIN C PERMEASE FAMILY MEMBER"/>
    <property type="match status" value="1"/>
</dbReference>
<evidence type="ECO:0000256" key="2">
    <source>
        <dbReference type="SAM" id="Phobius"/>
    </source>
</evidence>
<feature type="transmembrane region" description="Helical" evidence="2">
    <location>
        <begin position="64"/>
        <end position="82"/>
    </location>
</feature>
<keyword evidence="2" id="KW-1133">Transmembrane helix</keyword>
<sequence>MTGPAKDELVPHPVKDQLPGVDYCVNSNPSWAEAVILGFQHYLVMLGTSVIIPTIIVPQMGGGNLLLVLIYYMGLSVPQYFNGYVITTGRGPVQSGSATFDQIMQVIFTSHTTVAGIIAYFLDITLARSHPLTRKDSGRHWWAKFKYFGRDPRSEEFYSLPYGLSKYFPSV</sequence>
<dbReference type="EMBL" id="JAVYJV010000023">
    <property type="protein sequence ID" value="KAK4340153.1"/>
    <property type="molecule type" value="Genomic_DNA"/>
</dbReference>
<keyword evidence="2" id="KW-0812">Transmembrane</keyword>
<evidence type="ECO:0000313" key="4">
    <source>
        <dbReference type="Proteomes" id="UP001291623"/>
    </source>
</evidence>
<proteinExistence type="inferred from homology"/>
<feature type="transmembrane region" description="Helical" evidence="2">
    <location>
        <begin position="39"/>
        <end position="57"/>
    </location>
</feature>
<organism evidence="3 4">
    <name type="scientific">Anisodus tanguticus</name>
    <dbReference type="NCBI Taxonomy" id="243964"/>
    <lineage>
        <taxon>Eukaryota</taxon>
        <taxon>Viridiplantae</taxon>
        <taxon>Streptophyta</taxon>
        <taxon>Embryophyta</taxon>
        <taxon>Tracheophyta</taxon>
        <taxon>Spermatophyta</taxon>
        <taxon>Magnoliopsida</taxon>
        <taxon>eudicotyledons</taxon>
        <taxon>Gunneridae</taxon>
        <taxon>Pentapetalae</taxon>
        <taxon>asterids</taxon>
        <taxon>lamiids</taxon>
        <taxon>Solanales</taxon>
        <taxon>Solanaceae</taxon>
        <taxon>Solanoideae</taxon>
        <taxon>Hyoscyameae</taxon>
        <taxon>Anisodus</taxon>
    </lineage>
</organism>
<reference evidence="3" key="1">
    <citation type="submission" date="2023-12" db="EMBL/GenBank/DDBJ databases">
        <title>Genome assembly of Anisodus tanguticus.</title>
        <authorList>
            <person name="Wang Y.-J."/>
        </authorList>
    </citation>
    <scope>NUCLEOTIDE SEQUENCE</scope>
    <source>
        <strain evidence="3">KB-2021</strain>
        <tissue evidence="3">Leaf</tissue>
    </source>
</reference>
<dbReference type="Proteomes" id="UP001291623">
    <property type="component" value="Unassembled WGS sequence"/>
</dbReference>
<name>A0AAE1QV37_9SOLA</name>
<feature type="transmembrane region" description="Helical" evidence="2">
    <location>
        <begin position="102"/>
        <end position="122"/>
    </location>
</feature>
<dbReference type="AlphaFoldDB" id="A0AAE1QV37"/>
<evidence type="ECO:0000256" key="1">
    <source>
        <dbReference type="ARBA" id="ARBA00008821"/>
    </source>
</evidence>